<evidence type="ECO:0000259" key="10">
    <source>
        <dbReference type="Pfam" id="PF14691"/>
    </source>
</evidence>
<name>A0ABT6ZNG6_9ACTN</name>
<evidence type="ECO:0000256" key="4">
    <source>
        <dbReference type="ARBA" id="ARBA00047685"/>
    </source>
</evidence>
<dbReference type="InterPro" id="IPR009051">
    <property type="entry name" value="Helical_ferredxn"/>
</dbReference>
<organism evidence="11 12">
    <name type="scientific">Kribbibacterium absianum</name>
    <dbReference type="NCBI Taxonomy" id="3044210"/>
    <lineage>
        <taxon>Bacteria</taxon>
        <taxon>Bacillati</taxon>
        <taxon>Actinomycetota</taxon>
        <taxon>Coriobacteriia</taxon>
        <taxon>Coriobacteriales</taxon>
        <taxon>Kribbibacteriaceae</taxon>
        <taxon>Kribbibacterium</taxon>
    </lineage>
</organism>
<evidence type="ECO:0000256" key="2">
    <source>
        <dbReference type="ARBA" id="ARBA00030119"/>
    </source>
</evidence>
<keyword evidence="12" id="KW-1185">Reference proteome</keyword>
<dbReference type="RefSeq" id="WP_283713373.1">
    <property type="nucleotide sequence ID" value="NZ_JASJEW010000003.1"/>
</dbReference>
<comment type="function">
    <text evidence="6">Involved in pyrimidine base degradation. Catalyzes physiologically the reduction of uracil to 5,6-dihydrouracil (DHU) by using NADH as a specific cosubstrate. It also catalyzes the reverse reaction and the reduction of thymine to 5,6-dihydrothymine (DHT).</text>
</comment>
<dbReference type="InterPro" id="IPR028261">
    <property type="entry name" value="DPD_II"/>
</dbReference>
<dbReference type="SUPFAM" id="SSF51971">
    <property type="entry name" value="Nucleotide-binding domain"/>
    <property type="match status" value="1"/>
</dbReference>
<evidence type="ECO:0000256" key="5">
    <source>
        <dbReference type="ARBA" id="ARBA00048792"/>
    </source>
</evidence>
<evidence type="ECO:0000256" key="1">
    <source>
        <dbReference type="ARBA" id="ARBA00023002"/>
    </source>
</evidence>
<sequence>MQGLYETEWKCAYTPATAMEEASRCLLCLDAPCSQDCPAGTDPGRFIRSIRFLNTEGAAETIRENNPFGAVCARVCPTERYCQRGCSRSGIDRPIDIGGLQRYATDYEAAINLEVMEPGADTGKKVAIVGSGPAGLTAAARLREAGHVVDVFERRSTPGGMLAHGIPAYRLPDDVVAREIDRIVGLGVTITCDFEVTSDDVEGDHCSMRDLLERYDAVLVDPGFQKPFVLPVLKDDPRHVSALEFLDLARTSKGTMDLPANVLVIGGGDVAMDVSTSLKRMGVANVTDVIYEQSCEFLCSQEELRGAQAAGVTLIDGYVPVEAHDGTVTFKHRVLDATLTITADLIIGAVGQRVEVSGLDLDVAMHGNEVATAGPATKDPRVFVTGDIAQGDKTVVWAVRKGKEAAQAIDEFLTKGGE</sequence>
<keyword evidence="1" id="KW-0560">Oxidoreductase</keyword>
<gene>
    <name evidence="11" type="ORF">QJ043_09000</name>
</gene>
<comment type="subunit">
    <text evidence="7">Heterotetramer of 2 PreA and 2 PreT subunits.</text>
</comment>
<dbReference type="SUPFAM" id="SSF46548">
    <property type="entry name" value="alpha-helical ferredoxin"/>
    <property type="match status" value="1"/>
</dbReference>
<dbReference type="PRINTS" id="PR00419">
    <property type="entry name" value="ADXRDTASE"/>
</dbReference>
<dbReference type="Gene3D" id="3.50.50.60">
    <property type="entry name" value="FAD/NAD(P)-binding domain"/>
    <property type="match status" value="2"/>
</dbReference>
<dbReference type="Pfam" id="PF07992">
    <property type="entry name" value="Pyr_redox_2"/>
    <property type="match status" value="1"/>
</dbReference>
<feature type="domain" description="FAD/NAD(P)-binding" evidence="9">
    <location>
        <begin position="124"/>
        <end position="402"/>
    </location>
</feature>
<evidence type="ECO:0000259" key="9">
    <source>
        <dbReference type="Pfam" id="PF07992"/>
    </source>
</evidence>
<comment type="caution">
    <text evidence="11">The sequence shown here is derived from an EMBL/GenBank/DDBJ whole genome shotgun (WGS) entry which is preliminary data.</text>
</comment>
<dbReference type="EC" id="1.3.1.1" evidence="8"/>
<evidence type="ECO:0000256" key="6">
    <source>
        <dbReference type="ARBA" id="ARBA00049578"/>
    </source>
</evidence>
<reference evidence="11" key="1">
    <citation type="submission" date="2023-05" db="EMBL/GenBank/DDBJ databases">
        <title>[olsenella] sp. nov., isolated from a pig farm feces dump.</title>
        <authorList>
            <person name="Chang Y.-H."/>
        </authorList>
    </citation>
    <scope>NUCLEOTIDE SEQUENCE</scope>
    <source>
        <strain evidence="11">YH-ols2217</strain>
    </source>
</reference>
<dbReference type="Proteomes" id="UP001431693">
    <property type="component" value="Unassembled WGS sequence"/>
</dbReference>
<dbReference type="PANTHER" id="PTHR43073">
    <property type="entry name" value="DIHYDROPYRIMIDINE DEHYDROGENASE [NADP(+)]"/>
    <property type="match status" value="1"/>
</dbReference>
<comment type="catalytic activity">
    <reaction evidence="4">
        <text>5,6-dihydrothymine + NAD(+) = thymine + NADH + H(+)</text>
        <dbReference type="Rhea" id="RHEA:28791"/>
        <dbReference type="ChEBI" id="CHEBI:15378"/>
        <dbReference type="ChEBI" id="CHEBI:17821"/>
        <dbReference type="ChEBI" id="CHEBI:27468"/>
        <dbReference type="ChEBI" id="CHEBI:57540"/>
        <dbReference type="ChEBI" id="CHEBI:57945"/>
        <dbReference type="EC" id="1.3.1.1"/>
    </reaction>
</comment>
<dbReference type="PANTHER" id="PTHR43073:SF2">
    <property type="entry name" value="DIHYDROPYRIMIDINE DEHYDROGENASE [NADP(+)]"/>
    <property type="match status" value="1"/>
</dbReference>
<evidence type="ECO:0000313" key="12">
    <source>
        <dbReference type="Proteomes" id="UP001431693"/>
    </source>
</evidence>
<dbReference type="Pfam" id="PF14691">
    <property type="entry name" value="Fer4_20"/>
    <property type="match status" value="1"/>
</dbReference>
<comment type="catalytic activity">
    <reaction evidence="5">
        <text>5,6-dihydrouracil + NAD(+) = uracil + NADH + H(+)</text>
        <dbReference type="Rhea" id="RHEA:20189"/>
        <dbReference type="ChEBI" id="CHEBI:15378"/>
        <dbReference type="ChEBI" id="CHEBI:15901"/>
        <dbReference type="ChEBI" id="CHEBI:17568"/>
        <dbReference type="ChEBI" id="CHEBI:57540"/>
        <dbReference type="ChEBI" id="CHEBI:57945"/>
        <dbReference type="EC" id="1.3.1.1"/>
    </reaction>
</comment>
<protein>
    <recommendedName>
        <fullName evidence="8">dihydrouracil dehydrogenase (NAD(+))</fullName>
        <ecNumber evidence="8">1.3.1.1</ecNumber>
    </recommendedName>
    <alternativeName>
        <fullName evidence="3">Dihydrothymine dehydrogenase</fullName>
    </alternativeName>
    <alternativeName>
        <fullName evidence="2">Dihydrouracil dehydrogenase</fullName>
    </alternativeName>
</protein>
<proteinExistence type="predicted"/>
<dbReference type="InterPro" id="IPR023753">
    <property type="entry name" value="FAD/NAD-binding_dom"/>
</dbReference>
<evidence type="ECO:0000256" key="8">
    <source>
        <dbReference type="ARBA" id="ARBA00049728"/>
    </source>
</evidence>
<dbReference type="EMBL" id="JASJEX010000004">
    <property type="protein sequence ID" value="MDJ1130211.1"/>
    <property type="molecule type" value="Genomic_DNA"/>
</dbReference>
<evidence type="ECO:0000256" key="7">
    <source>
        <dbReference type="ARBA" id="ARBA00049714"/>
    </source>
</evidence>
<dbReference type="Gene3D" id="1.10.1060.10">
    <property type="entry name" value="Alpha-helical ferredoxin"/>
    <property type="match status" value="1"/>
</dbReference>
<accession>A0ABT6ZNG6</accession>
<evidence type="ECO:0000313" key="11">
    <source>
        <dbReference type="EMBL" id="MDJ1130211.1"/>
    </source>
</evidence>
<evidence type="ECO:0000256" key="3">
    <source>
        <dbReference type="ARBA" id="ARBA00032722"/>
    </source>
</evidence>
<dbReference type="InterPro" id="IPR036188">
    <property type="entry name" value="FAD/NAD-bd_sf"/>
</dbReference>
<feature type="domain" description="Dihydroprymidine dehydrogenase" evidence="10">
    <location>
        <begin position="8"/>
        <end position="110"/>
    </location>
</feature>